<accession>A0A6G3TPY7</accession>
<comment type="caution">
    <text evidence="1">The sequence shown here is derived from an EMBL/GenBank/DDBJ whole genome shotgun (WGS) entry which is preliminary data.</text>
</comment>
<organism evidence="1 2">
    <name type="scientific">Streptomyces rubrogriseus</name>
    <dbReference type="NCBI Taxonomy" id="194673"/>
    <lineage>
        <taxon>Bacteria</taxon>
        <taxon>Bacillati</taxon>
        <taxon>Actinomycetota</taxon>
        <taxon>Actinomycetes</taxon>
        <taxon>Kitasatosporales</taxon>
        <taxon>Streptomycetaceae</taxon>
        <taxon>Streptomyces</taxon>
        <taxon>Streptomyces violaceoruber group</taxon>
    </lineage>
</organism>
<proteinExistence type="predicted"/>
<dbReference type="Proteomes" id="UP000475666">
    <property type="component" value="Unassembled WGS sequence"/>
</dbReference>
<dbReference type="AlphaFoldDB" id="A0A6G3TPY7"/>
<dbReference type="EMBL" id="JAAGMQ010001112">
    <property type="protein sequence ID" value="NEC38809.1"/>
    <property type="molecule type" value="Genomic_DNA"/>
</dbReference>
<evidence type="ECO:0000313" key="2">
    <source>
        <dbReference type="Proteomes" id="UP000475666"/>
    </source>
</evidence>
<protein>
    <submittedName>
        <fullName evidence="1">Uncharacterized protein</fullName>
    </submittedName>
</protein>
<name>A0A6G3TPY7_9ACTN</name>
<evidence type="ECO:0000313" key="1">
    <source>
        <dbReference type="EMBL" id="NEC38809.1"/>
    </source>
</evidence>
<sequence length="121" mass="12711">MGKMTIRRLLIVVVAAAVVAVGAGLAVWATAFRSDAKELRASEMCNEGVFSAKVEPLERLVSPDSSFTSDWSREASDSSLLLTCSTSTSHASVKMTAELSEGSVSVDSGFCQRLGGGGERH</sequence>
<dbReference type="RefSeq" id="WP_164279126.1">
    <property type="nucleotide sequence ID" value="NZ_JAAGMQ010001112.1"/>
</dbReference>
<reference evidence="1 2" key="1">
    <citation type="submission" date="2020-01" db="EMBL/GenBank/DDBJ databases">
        <title>Insect and environment-associated Actinomycetes.</title>
        <authorList>
            <person name="Currrie C."/>
            <person name="Chevrette M."/>
            <person name="Carlson C."/>
            <person name="Stubbendieck R."/>
            <person name="Wendt-Pienkowski E."/>
        </authorList>
    </citation>
    <scope>NUCLEOTIDE SEQUENCE [LARGE SCALE GENOMIC DNA]</scope>
    <source>
        <strain evidence="1 2">SID7739</strain>
    </source>
</reference>
<gene>
    <name evidence="1" type="ORF">G3I66_37415</name>
</gene>